<dbReference type="EMBL" id="PVNL01000139">
    <property type="protein sequence ID" value="PRP94903.1"/>
    <property type="molecule type" value="Genomic_DNA"/>
</dbReference>
<comment type="caution">
    <text evidence="1">The sequence shown here is derived from an EMBL/GenBank/DDBJ whole genome shotgun (WGS) entry which is preliminary data.</text>
</comment>
<sequence>MPAPSSRQLLLAVPNGKRTMAKQTPLQILNEKYGSKKELAKQLSDVLEPLEDESKDELAERLTLVSNAKLLHLKALSDKVAAHGGREGLVQKVAAAENKTADKDYVQALTSKRTLGWLLDRVESQERRARKAAKAAKSA</sequence>
<protein>
    <submittedName>
        <fullName evidence="1">Uncharacterized protein</fullName>
    </submittedName>
</protein>
<gene>
    <name evidence="1" type="ORF">ENSA7_77260</name>
</gene>
<accession>A0A2S9XPW5</accession>
<proteinExistence type="predicted"/>
<organism evidence="1 2">
    <name type="scientific">Enhygromyxa salina</name>
    <dbReference type="NCBI Taxonomy" id="215803"/>
    <lineage>
        <taxon>Bacteria</taxon>
        <taxon>Pseudomonadati</taxon>
        <taxon>Myxococcota</taxon>
        <taxon>Polyangia</taxon>
        <taxon>Nannocystales</taxon>
        <taxon>Nannocystaceae</taxon>
        <taxon>Enhygromyxa</taxon>
    </lineage>
</organism>
<dbReference type="AlphaFoldDB" id="A0A2S9XPW5"/>
<evidence type="ECO:0000313" key="2">
    <source>
        <dbReference type="Proteomes" id="UP000238823"/>
    </source>
</evidence>
<reference evidence="1 2" key="1">
    <citation type="submission" date="2018-03" db="EMBL/GenBank/DDBJ databases">
        <title>Draft Genome Sequences of the Obligatory Marine Myxobacteria Enhygromyxa salina SWB007.</title>
        <authorList>
            <person name="Poehlein A."/>
            <person name="Moghaddam J.A."/>
            <person name="Harms H."/>
            <person name="Alanjari M."/>
            <person name="Koenig G.M."/>
            <person name="Daniel R."/>
            <person name="Schaeberle T.F."/>
        </authorList>
    </citation>
    <scope>NUCLEOTIDE SEQUENCE [LARGE SCALE GENOMIC DNA]</scope>
    <source>
        <strain evidence="1 2">SWB007</strain>
    </source>
</reference>
<evidence type="ECO:0000313" key="1">
    <source>
        <dbReference type="EMBL" id="PRP94903.1"/>
    </source>
</evidence>
<dbReference type="Proteomes" id="UP000238823">
    <property type="component" value="Unassembled WGS sequence"/>
</dbReference>
<name>A0A2S9XPW5_9BACT</name>